<protein>
    <submittedName>
        <fullName evidence="1">Uncharacterized protein</fullName>
    </submittedName>
</protein>
<organism evidence="1">
    <name type="scientific">Arion vulgaris</name>
    <dbReference type="NCBI Taxonomy" id="1028688"/>
    <lineage>
        <taxon>Eukaryota</taxon>
        <taxon>Metazoa</taxon>
        <taxon>Spiralia</taxon>
        <taxon>Lophotrochozoa</taxon>
        <taxon>Mollusca</taxon>
        <taxon>Gastropoda</taxon>
        <taxon>Heterobranchia</taxon>
        <taxon>Euthyneura</taxon>
        <taxon>Panpulmonata</taxon>
        <taxon>Eupulmonata</taxon>
        <taxon>Stylommatophora</taxon>
        <taxon>Helicina</taxon>
        <taxon>Arionoidea</taxon>
        <taxon>Arionidae</taxon>
        <taxon>Arion</taxon>
    </lineage>
</organism>
<name>A0A0B7BE37_9EUPU</name>
<dbReference type="EMBL" id="HACG01044674">
    <property type="protein sequence ID" value="CEK91539.1"/>
    <property type="molecule type" value="Transcribed_RNA"/>
</dbReference>
<sequence length="59" mass="7272">QYILQYKHRPEMKHSYRVKELKRIKSRKSKYFGHIKRHQCPEKIVFGGNGAWKKNERKT</sequence>
<feature type="non-terminal residue" evidence="1">
    <location>
        <position position="1"/>
    </location>
</feature>
<reference evidence="1" key="1">
    <citation type="submission" date="2014-12" db="EMBL/GenBank/DDBJ databases">
        <title>Insight into the proteome of Arion vulgaris.</title>
        <authorList>
            <person name="Aradska J."/>
            <person name="Bulat T."/>
            <person name="Smidak R."/>
            <person name="Sarate P."/>
            <person name="Gangsoo J."/>
            <person name="Sialana F."/>
            <person name="Bilban M."/>
            <person name="Lubec G."/>
        </authorList>
    </citation>
    <scope>NUCLEOTIDE SEQUENCE</scope>
    <source>
        <tissue evidence="1">Skin</tissue>
    </source>
</reference>
<gene>
    <name evidence="1" type="primary">ORF183493</name>
</gene>
<accession>A0A0B7BE37</accession>
<proteinExistence type="predicted"/>
<dbReference type="AlphaFoldDB" id="A0A0B7BE37"/>
<evidence type="ECO:0000313" key="1">
    <source>
        <dbReference type="EMBL" id="CEK91539.1"/>
    </source>
</evidence>